<proteinExistence type="predicted"/>
<protein>
    <submittedName>
        <fullName evidence="1">Uncharacterized protein</fullName>
    </submittedName>
</protein>
<accession>A0A0V0U6X3</accession>
<organism evidence="1 2">
    <name type="scientific">Trichinella murrelli</name>
    <dbReference type="NCBI Taxonomy" id="144512"/>
    <lineage>
        <taxon>Eukaryota</taxon>
        <taxon>Metazoa</taxon>
        <taxon>Ecdysozoa</taxon>
        <taxon>Nematoda</taxon>
        <taxon>Enoplea</taxon>
        <taxon>Dorylaimia</taxon>
        <taxon>Trichinellida</taxon>
        <taxon>Trichinellidae</taxon>
        <taxon>Trichinella</taxon>
    </lineage>
</organism>
<comment type="caution">
    <text evidence="1">The sequence shown here is derived from an EMBL/GenBank/DDBJ whole genome shotgun (WGS) entry which is preliminary data.</text>
</comment>
<sequence>MKLIVFEEDEAQMWHSSALSKERLTGDKTFYTFEKTESIKNFNVRTLDNNVATNYNFDP</sequence>
<gene>
    <name evidence="1" type="ORF">T05_7340</name>
</gene>
<evidence type="ECO:0000313" key="2">
    <source>
        <dbReference type="Proteomes" id="UP000055048"/>
    </source>
</evidence>
<dbReference type="Proteomes" id="UP000055048">
    <property type="component" value="Unassembled WGS sequence"/>
</dbReference>
<dbReference type="AlphaFoldDB" id="A0A0V0U6X3"/>
<dbReference type="EMBL" id="JYDJ01000048">
    <property type="protein sequence ID" value="KRX47042.1"/>
    <property type="molecule type" value="Genomic_DNA"/>
</dbReference>
<evidence type="ECO:0000313" key="1">
    <source>
        <dbReference type="EMBL" id="KRX47042.1"/>
    </source>
</evidence>
<reference evidence="1 2" key="1">
    <citation type="submission" date="2015-01" db="EMBL/GenBank/DDBJ databases">
        <title>Evolution of Trichinella species and genotypes.</title>
        <authorList>
            <person name="Korhonen P.K."/>
            <person name="Edoardo P."/>
            <person name="Giuseppe L.R."/>
            <person name="Gasser R.B."/>
        </authorList>
    </citation>
    <scope>NUCLEOTIDE SEQUENCE [LARGE SCALE GENOMIC DNA]</scope>
    <source>
        <strain evidence="1">ISS417</strain>
    </source>
</reference>
<name>A0A0V0U6X3_9BILA</name>
<keyword evidence="2" id="KW-1185">Reference proteome</keyword>